<dbReference type="Proteomes" id="UP000238655">
    <property type="component" value="Unassembled WGS sequence"/>
</dbReference>
<proteinExistence type="predicted"/>
<feature type="chain" id="PRO_5015783199" description="Type IV pilus biogenesis protein PilP" evidence="2">
    <location>
        <begin position="37"/>
        <end position="186"/>
    </location>
</feature>
<feature type="compositionally biased region" description="Pro residues" evidence="1">
    <location>
        <begin position="177"/>
        <end position="186"/>
    </location>
</feature>
<protein>
    <recommendedName>
        <fullName evidence="5">Type IV pilus biogenesis protein PilP</fullName>
    </recommendedName>
</protein>
<comment type="caution">
    <text evidence="3">The sequence shown here is derived from an EMBL/GenBank/DDBJ whole genome shotgun (WGS) entry which is preliminary data.</text>
</comment>
<name>A0A2S5DM65_9BURK</name>
<dbReference type="AlphaFoldDB" id="A0A2S5DM65"/>
<evidence type="ECO:0000313" key="3">
    <source>
        <dbReference type="EMBL" id="POZ80174.1"/>
    </source>
</evidence>
<dbReference type="EMBL" id="PQVP01000006">
    <property type="protein sequence ID" value="POZ80174.1"/>
    <property type="molecule type" value="Genomic_DNA"/>
</dbReference>
<evidence type="ECO:0000256" key="1">
    <source>
        <dbReference type="SAM" id="MobiDB-lite"/>
    </source>
</evidence>
<evidence type="ECO:0008006" key="5">
    <source>
        <dbReference type="Google" id="ProtNLM"/>
    </source>
</evidence>
<feature type="compositionally biased region" description="Low complexity" evidence="1">
    <location>
        <begin position="148"/>
        <end position="159"/>
    </location>
</feature>
<accession>A0A2S5DM65</accession>
<reference evidence="3 4" key="1">
    <citation type="submission" date="2018-01" db="EMBL/GenBank/DDBJ databases">
        <title>Successful Treatment of Persistent Burkholderia cepacia Bacteremia with Ceftazidime-Avibactam.</title>
        <authorList>
            <person name="Tamma P."/>
            <person name="Fan Y."/>
            <person name="Bergman Y."/>
            <person name="Sick-Samuels A."/>
            <person name="Hsu A."/>
            <person name="Timp W."/>
            <person name="Simner P."/>
        </authorList>
    </citation>
    <scope>NUCLEOTIDE SEQUENCE [LARGE SCALE GENOMIC DNA]</scope>
    <source>
        <strain evidence="3 4">170816</strain>
    </source>
</reference>
<keyword evidence="2" id="KW-0732">Signal</keyword>
<feature type="region of interest" description="Disordered" evidence="1">
    <location>
        <begin position="143"/>
        <end position="186"/>
    </location>
</feature>
<organism evidence="3 4">
    <name type="scientific">Burkholderia contaminans</name>
    <dbReference type="NCBI Taxonomy" id="488447"/>
    <lineage>
        <taxon>Bacteria</taxon>
        <taxon>Pseudomonadati</taxon>
        <taxon>Pseudomonadota</taxon>
        <taxon>Betaproteobacteria</taxon>
        <taxon>Burkholderiales</taxon>
        <taxon>Burkholderiaceae</taxon>
        <taxon>Burkholderia</taxon>
        <taxon>Burkholderia cepacia complex</taxon>
    </lineage>
</organism>
<sequence>MRSETCQQFVSRTLSPNVYAVVCAAMMQFASMSVHAEPSDSRLATVEQMTASQNATLMYTIRAREADAKAQFEQKSGGATQSDDSGIPVVTGIFGSHGVQYAKILFPDGVSADAYPGRVVRGGYKVETVSLEKVELSKRGKRIELGTSDSAPAPAKSASMQGSAGGLPMGGPIPMNGMPPPTAMSR</sequence>
<gene>
    <name evidence="3" type="ORF">C3743_40050</name>
</gene>
<evidence type="ECO:0000313" key="4">
    <source>
        <dbReference type="Proteomes" id="UP000238655"/>
    </source>
</evidence>
<evidence type="ECO:0000256" key="2">
    <source>
        <dbReference type="SAM" id="SignalP"/>
    </source>
</evidence>
<feature type="signal peptide" evidence="2">
    <location>
        <begin position="1"/>
        <end position="36"/>
    </location>
</feature>